<protein>
    <submittedName>
        <fullName evidence="2">Uncharacterized protein</fullName>
    </submittedName>
</protein>
<comment type="caution">
    <text evidence="2">The sequence shown here is derived from an EMBL/GenBank/DDBJ whole genome shotgun (WGS) entry which is preliminary data.</text>
</comment>
<feature type="compositionally biased region" description="Basic residues" evidence="1">
    <location>
        <begin position="206"/>
        <end position="216"/>
    </location>
</feature>
<gene>
    <name evidence="2" type="ORF">ECRASSUSDP1_LOCUS28666</name>
</gene>
<organism evidence="2 3">
    <name type="scientific">Euplotes crassus</name>
    <dbReference type="NCBI Taxonomy" id="5936"/>
    <lineage>
        <taxon>Eukaryota</taxon>
        <taxon>Sar</taxon>
        <taxon>Alveolata</taxon>
        <taxon>Ciliophora</taxon>
        <taxon>Intramacronucleata</taxon>
        <taxon>Spirotrichea</taxon>
        <taxon>Hypotrichia</taxon>
        <taxon>Euplotida</taxon>
        <taxon>Euplotidae</taxon>
        <taxon>Moneuplotes</taxon>
    </lineage>
</organism>
<evidence type="ECO:0000313" key="3">
    <source>
        <dbReference type="Proteomes" id="UP001295684"/>
    </source>
</evidence>
<dbReference type="EMBL" id="CAMPGE010029558">
    <property type="protein sequence ID" value="CAI2387039.1"/>
    <property type="molecule type" value="Genomic_DNA"/>
</dbReference>
<keyword evidence="3" id="KW-1185">Reference proteome</keyword>
<feature type="compositionally biased region" description="Basic residues" evidence="1">
    <location>
        <begin position="245"/>
        <end position="256"/>
    </location>
</feature>
<feature type="compositionally biased region" description="Polar residues" evidence="1">
    <location>
        <begin position="217"/>
        <end position="228"/>
    </location>
</feature>
<accession>A0AAD1Y985</accession>
<feature type="region of interest" description="Disordered" evidence="1">
    <location>
        <begin position="475"/>
        <end position="508"/>
    </location>
</feature>
<feature type="region of interest" description="Disordered" evidence="1">
    <location>
        <begin position="420"/>
        <end position="443"/>
    </location>
</feature>
<feature type="region of interest" description="Disordered" evidence="1">
    <location>
        <begin position="238"/>
        <end position="257"/>
    </location>
</feature>
<feature type="region of interest" description="Disordered" evidence="1">
    <location>
        <begin position="201"/>
        <end position="228"/>
    </location>
</feature>
<reference evidence="2" key="1">
    <citation type="submission" date="2023-07" db="EMBL/GenBank/DDBJ databases">
        <authorList>
            <consortium name="AG Swart"/>
            <person name="Singh M."/>
            <person name="Singh A."/>
            <person name="Seah K."/>
            <person name="Emmerich C."/>
        </authorList>
    </citation>
    <scope>NUCLEOTIDE SEQUENCE</scope>
    <source>
        <strain evidence="2">DP1</strain>
    </source>
</reference>
<evidence type="ECO:0000256" key="1">
    <source>
        <dbReference type="SAM" id="MobiDB-lite"/>
    </source>
</evidence>
<proteinExistence type="predicted"/>
<evidence type="ECO:0000313" key="2">
    <source>
        <dbReference type="EMBL" id="CAI2387039.1"/>
    </source>
</evidence>
<feature type="region of interest" description="Disordered" evidence="1">
    <location>
        <begin position="97"/>
        <end position="127"/>
    </location>
</feature>
<name>A0AAD1Y985_EUPCR</name>
<dbReference type="AlphaFoldDB" id="A0AAD1Y985"/>
<dbReference type="Proteomes" id="UP001295684">
    <property type="component" value="Unassembled WGS sequence"/>
</dbReference>
<sequence length="652" mass="75437">MRRKLSQKRHSLGNPMETIESMRTTLKKRSMKRIKGKIRKDLDKMCDLIILTQRQSAQQEFSSHPIIGMNDDGSMIELENPETERFNVFETLSTKSLGQNQPKKKRLHSRRSSDFKSNMNKLIKDPSLKQKSNNYILNIQRPATAIETAKEAQKVISPRFTKTDSKKPFLKESNFIGVDKTNEINIIPETPSQPLITIGELDQAKARPKTSRKKANGRQTSGPNLNTDLNEIQDFYFQESSQSKKSTKSAKRRKFKEKKEDIQKIFNKLASIARENLRQITQNDNPSSRELLTTFKGIEVLSGTKEVDGERIPDESIKMNKYYKVAPKIGDFENSLKRQPKIPLKSGSLSQRPPIIFTRGKIKKKNTQEVYINNWKINKSRAKNLKGANSKVVFTKHTMAIGDTQHLLRDCFEKRLKSAQTMRTPNRKRRQASAISASIGRLTQRPGSRIKGRILKEKYKRELVIEEEKRISEMQNTISKHNNSSSRIQTNAESHNKSPSVNTLQKSAIGSSQKEHIDSVQDLLATLKKFITGSKRETPDIAKKINQLSRLVSDKDLNLNRLLENADSEMLQIFCQRTAHLKLQPAEIYQKLKSYKEDRLVEFFQNLELLEQYINDEMKEENYLKMLKLERIINKYTSKFKMSKKQRKAYYP</sequence>